<organism evidence="7 8">
    <name type="scientific">Candidatus Kaiserbacteria bacterium CG10_big_fil_rev_8_21_14_0_10_49_17</name>
    <dbReference type="NCBI Taxonomy" id="1974609"/>
    <lineage>
        <taxon>Bacteria</taxon>
        <taxon>Candidatus Kaiseribacteriota</taxon>
    </lineage>
</organism>
<dbReference type="NCBIfam" id="TIGR00431">
    <property type="entry name" value="TruB"/>
    <property type="match status" value="1"/>
</dbReference>
<feature type="active site" description="Nucleophile" evidence="5">
    <location>
        <position position="40"/>
    </location>
</feature>
<dbReference type="GO" id="GO:1990481">
    <property type="term" value="P:mRNA pseudouridine synthesis"/>
    <property type="evidence" value="ECO:0007669"/>
    <property type="project" value="TreeGrafter"/>
</dbReference>
<dbReference type="SUPFAM" id="SSF55120">
    <property type="entry name" value="Pseudouridine synthase"/>
    <property type="match status" value="1"/>
</dbReference>
<proteinExistence type="inferred from homology"/>
<dbReference type="PANTHER" id="PTHR13767:SF2">
    <property type="entry name" value="PSEUDOURIDYLATE SYNTHASE TRUB1"/>
    <property type="match status" value="1"/>
</dbReference>
<evidence type="ECO:0000259" key="6">
    <source>
        <dbReference type="Pfam" id="PF01509"/>
    </source>
</evidence>
<dbReference type="GO" id="GO:0003723">
    <property type="term" value="F:RNA binding"/>
    <property type="evidence" value="ECO:0007669"/>
    <property type="project" value="InterPro"/>
</dbReference>
<keyword evidence="3 5" id="KW-0819">tRNA processing</keyword>
<sequence>MSAPEILIIDKTVGMTSFDVIRVLRKHFTIKKMGHAGTLDPLASGVLVVGIGAGTKKLNNYLKLPKTYGALVRFGERRSTGDLEGEVLEEKDAGALTREDVEKALRAMRGELLLPVPAFSAIKVDGKPLYKNARRGIEMALPQKKMCITEATLNSFIEGERAEAEIEFVVTSGTYVRSLAEELGRRVGYPATLAGLRRTSVGEFTIKEAKPIDLFT</sequence>
<evidence type="ECO:0000256" key="1">
    <source>
        <dbReference type="ARBA" id="ARBA00000385"/>
    </source>
</evidence>
<reference evidence="8" key="1">
    <citation type="submission" date="2017-09" db="EMBL/GenBank/DDBJ databases">
        <title>Depth-based differentiation of microbial function through sediment-hosted aquifers and enrichment of novel symbionts in the deep terrestrial subsurface.</title>
        <authorList>
            <person name="Probst A.J."/>
            <person name="Ladd B."/>
            <person name="Jarett J.K."/>
            <person name="Geller-Mcgrath D.E."/>
            <person name="Sieber C.M.K."/>
            <person name="Emerson J.B."/>
            <person name="Anantharaman K."/>
            <person name="Thomas B.C."/>
            <person name="Malmstrom R."/>
            <person name="Stieglmeier M."/>
            <person name="Klingl A."/>
            <person name="Woyke T."/>
            <person name="Ryan C.M."/>
            <person name="Banfield J.F."/>
        </authorList>
    </citation>
    <scope>NUCLEOTIDE SEQUENCE [LARGE SCALE GENOMIC DNA]</scope>
</reference>
<evidence type="ECO:0000256" key="2">
    <source>
        <dbReference type="ARBA" id="ARBA00005642"/>
    </source>
</evidence>
<protein>
    <recommendedName>
        <fullName evidence="5">tRNA pseudouridine synthase B</fullName>
        <ecNumber evidence="5">5.4.99.25</ecNumber>
    </recommendedName>
    <alternativeName>
        <fullName evidence="5">tRNA pseudouridine(55) synthase</fullName>
        <shortName evidence="5">Psi55 synthase</shortName>
    </alternativeName>
    <alternativeName>
        <fullName evidence="5">tRNA pseudouridylate synthase</fullName>
    </alternativeName>
    <alternativeName>
        <fullName evidence="5">tRNA-uridine isomerase</fullName>
    </alternativeName>
</protein>
<dbReference type="PANTHER" id="PTHR13767">
    <property type="entry name" value="TRNA-PSEUDOURIDINE SYNTHASE"/>
    <property type="match status" value="1"/>
</dbReference>
<feature type="domain" description="Pseudouridine synthase II N-terminal" evidence="6">
    <location>
        <begin position="25"/>
        <end position="176"/>
    </location>
</feature>
<dbReference type="InterPro" id="IPR002501">
    <property type="entry name" value="PsdUridine_synth_N"/>
</dbReference>
<comment type="catalytic activity">
    <reaction evidence="1 5">
        <text>uridine(55) in tRNA = pseudouridine(55) in tRNA</text>
        <dbReference type="Rhea" id="RHEA:42532"/>
        <dbReference type="Rhea" id="RHEA-COMP:10101"/>
        <dbReference type="Rhea" id="RHEA-COMP:10102"/>
        <dbReference type="ChEBI" id="CHEBI:65314"/>
        <dbReference type="ChEBI" id="CHEBI:65315"/>
        <dbReference type="EC" id="5.4.99.25"/>
    </reaction>
</comment>
<dbReference type="HAMAP" id="MF_01080">
    <property type="entry name" value="TruB_bact"/>
    <property type="match status" value="1"/>
</dbReference>
<dbReference type="AlphaFoldDB" id="A0A2M6WED1"/>
<evidence type="ECO:0000313" key="7">
    <source>
        <dbReference type="EMBL" id="PIT91105.1"/>
    </source>
</evidence>
<dbReference type="EC" id="5.4.99.25" evidence="5"/>
<dbReference type="InterPro" id="IPR014780">
    <property type="entry name" value="tRNA_psdUridine_synth_TruB"/>
</dbReference>
<comment type="function">
    <text evidence="5">Responsible for synthesis of pseudouridine from uracil-55 in the psi GC loop of transfer RNAs.</text>
</comment>
<dbReference type="Pfam" id="PF01509">
    <property type="entry name" value="TruB_N"/>
    <property type="match status" value="1"/>
</dbReference>
<dbReference type="InterPro" id="IPR020103">
    <property type="entry name" value="PsdUridine_synth_cat_dom_sf"/>
</dbReference>
<comment type="caution">
    <text evidence="7">The sequence shown here is derived from an EMBL/GenBank/DDBJ whole genome shotgun (WGS) entry which is preliminary data.</text>
</comment>
<dbReference type="Gene3D" id="3.30.2350.10">
    <property type="entry name" value="Pseudouridine synthase"/>
    <property type="match status" value="1"/>
</dbReference>
<comment type="similarity">
    <text evidence="2 5">Belongs to the pseudouridine synthase TruB family. Type 1 subfamily.</text>
</comment>
<evidence type="ECO:0000256" key="3">
    <source>
        <dbReference type="ARBA" id="ARBA00022694"/>
    </source>
</evidence>
<evidence type="ECO:0000256" key="4">
    <source>
        <dbReference type="ARBA" id="ARBA00023235"/>
    </source>
</evidence>
<evidence type="ECO:0000313" key="8">
    <source>
        <dbReference type="Proteomes" id="UP000228809"/>
    </source>
</evidence>
<name>A0A2M6WED1_9BACT</name>
<gene>
    <name evidence="5 7" type="primary">truB</name>
    <name evidence="7" type="ORF">COU17_02335</name>
</gene>
<dbReference type="GO" id="GO:0160148">
    <property type="term" value="F:tRNA pseudouridine(55) synthase activity"/>
    <property type="evidence" value="ECO:0007669"/>
    <property type="project" value="UniProtKB-EC"/>
</dbReference>
<keyword evidence="4 5" id="KW-0413">Isomerase</keyword>
<dbReference type="GO" id="GO:0031119">
    <property type="term" value="P:tRNA pseudouridine synthesis"/>
    <property type="evidence" value="ECO:0007669"/>
    <property type="project" value="UniProtKB-UniRule"/>
</dbReference>
<dbReference type="EMBL" id="PFBJ01000011">
    <property type="protein sequence ID" value="PIT91105.1"/>
    <property type="molecule type" value="Genomic_DNA"/>
</dbReference>
<dbReference type="Proteomes" id="UP000228809">
    <property type="component" value="Unassembled WGS sequence"/>
</dbReference>
<accession>A0A2M6WED1</accession>
<evidence type="ECO:0000256" key="5">
    <source>
        <dbReference type="HAMAP-Rule" id="MF_01080"/>
    </source>
</evidence>